<evidence type="ECO:0000256" key="1">
    <source>
        <dbReference type="SAM" id="MobiDB-lite"/>
    </source>
</evidence>
<feature type="compositionally biased region" description="Polar residues" evidence="1">
    <location>
        <begin position="316"/>
        <end position="344"/>
    </location>
</feature>
<name>A0A1G4JBC4_9SACH</name>
<dbReference type="EMBL" id="LT598482">
    <property type="protein sequence ID" value="SCU87356.1"/>
    <property type="molecule type" value="Genomic_DNA"/>
</dbReference>
<gene>
    <name evidence="2" type="ORF">LAME_0D09780G</name>
</gene>
<dbReference type="AlphaFoldDB" id="A0A1G4JBC4"/>
<dbReference type="OrthoDB" id="4035879at2759"/>
<proteinExistence type="predicted"/>
<organism evidence="2 3">
    <name type="scientific">Lachancea meyersii CBS 8951</name>
    <dbReference type="NCBI Taxonomy" id="1266667"/>
    <lineage>
        <taxon>Eukaryota</taxon>
        <taxon>Fungi</taxon>
        <taxon>Dikarya</taxon>
        <taxon>Ascomycota</taxon>
        <taxon>Saccharomycotina</taxon>
        <taxon>Saccharomycetes</taxon>
        <taxon>Saccharomycetales</taxon>
        <taxon>Saccharomycetaceae</taxon>
        <taxon>Lachancea</taxon>
    </lineage>
</organism>
<reference evidence="3" key="1">
    <citation type="submission" date="2016-03" db="EMBL/GenBank/DDBJ databases">
        <authorList>
            <person name="Devillers Hugo."/>
        </authorList>
    </citation>
    <scope>NUCLEOTIDE SEQUENCE [LARGE SCALE GENOMIC DNA]</scope>
</reference>
<keyword evidence="3" id="KW-1185">Reference proteome</keyword>
<evidence type="ECO:0000313" key="2">
    <source>
        <dbReference type="EMBL" id="SCU87356.1"/>
    </source>
</evidence>
<evidence type="ECO:0000313" key="3">
    <source>
        <dbReference type="Proteomes" id="UP000191144"/>
    </source>
</evidence>
<accession>A0A1G4JBC4</accession>
<dbReference type="Proteomes" id="UP000191144">
    <property type="component" value="Chromosome D"/>
</dbReference>
<feature type="region of interest" description="Disordered" evidence="1">
    <location>
        <begin position="307"/>
        <end position="363"/>
    </location>
</feature>
<sequence length="363" mass="40883">MKEESSSEVNLANFEDFSRWRTYNIDQQLYYGAVGNSSRSNEFDFCLSTAFESPLVVPFRAKDVNKQALEQGIIVKPGNDAFTSVLELLKNPTHRLQISLMDTKLTVKSTFFGNVEFRLILETQTVDGPGSLRITQSIAKSLSCALSLQCGVVSELQKTISEKDRALAFMVASIRDLGFENVIRRWAPADSLNDKLLQHFDFDDWLARWSSSSSENCKTNSPADKTDLMKDLMLKKVNLIRELRNQSRDDGLRPASMSDDFGSFNSDTQNCEFSDARSGCLKKEELESVKTEELGEIKFIEDSENGPEVRKFISAKEQSPQSQQTPLRDSSSATDLSRQSSSETTVDRSPSKKKRKFGKVRVQ</sequence>
<protein>
    <submittedName>
        <fullName evidence="2">LAME_0D09780g1_1</fullName>
    </submittedName>
</protein>
<feature type="compositionally biased region" description="Basic residues" evidence="1">
    <location>
        <begin position="351"/>
        <end position="363"/>
    </location>
</feature>